<accession>A0AAV2M1G4</accession>
<evidence type="ECO:0000313" key="3">
    <source>
        <dbReference type="EMBL" id="CAL1607149.1"/>
    </source>
</evidence>
<feature type="coiled-coil region" evidence="1">
    <location>
        <begin position="164"/>
        <end position="208"/>
    </location>
</feature>
<dbReference type="PANTHER" id="PTHR32046">
    <property type="entry name" value="G DOMAIN-CONTAINING PROTEIN"/>
    <property type="match status" value="1"/>
</dbReference>
<feature type="region of interest" description="Disordered" evidence="2">
    <location>
        <begin position="370"/>
        <end position="416"/>
    </location>
</feature>
<dbReference type="AlphaFoldDB" id="A0AAV2M1G4"/>
<dbReference type="Gene3D" id="3.40.50.300">
    <property type="entry name" value="P-loop containing nucleotide triphosphate hydrolases"/>
    <property type="match status" value="1"/>
</dbReference>
<keyword evidence="4" id="KW-1185">Reference proteome</keyword>
<feature type="compositionally biased region" description="Basic and acidic residues" evidence="2">
    <location>
        <begin position="385"/>
        <end position="401"/>
    </location>
</feature>
<gene>
    <name evidence="3" type="ORF">KC01_LOCUS34218</name>
</gene>
<evidence type="ECO:0008006" key="5">
    <source>
        <dbReference type="Google" id="ProtNLM"/>
    </source>
</evidence>
<dbReference type="PANTHER" id="PTHR32046:SF14">
    <property type="match status" value="1"/>
</dbReference>
<name>A0AAV2M1G4_KNICA</name>
<organism evidence="3 4">
    <name type="scientific">Knipowitschia caucasica</name>
    <name type="common">Caucasian dwarf goby</name>
    <name type="synonym">Pomatoschistus caucasicus</name>
    <dbReference type="NCBI Taxonomy" id="637954"/>
    <lineage>
        <taxon>Eukaryota</taxon>
        <taxon>Metazoa</taxon>
        <taxon>Chordata</taxon>
        <taxon>Craniata</taxon>
        <taxon>Vertebrata</taxon>
        <taxon>Euteleostomi</taxon>
        <taxon>Actinopterygii</taxon>
        <taxon>Neopterygii</taxon>
        <taxon>Teleostei</taxon>
        <taxon>Neoteleostei</taxon>
        <taxon>Acanthomorphata</taxon>
        <taxon>Gobiaria</taxon>
        <taxon>Gobiiformes</taxon>
        <taxon>Gobioidei</taxon>
        <taxon>Gobiidae</taxon>
        <taxon>Gobiinae</taxon>
        <taxon>Knipowitschia</taxon>
    </lineage>
</organism>
<evidence type="ECO:0000256" key="2">
    <source>
        <dbReference type="SAM" id="MobiDB-lite"/>
    </source>
</evidence>
<reference evidence="3 4" key="1">
    <citation type="submission" date="2024-04" db="EMBL/GenBank/DDBJ databases">
        <authorList>
            <person name="Waldvogel A.-M."/>
            <person name="Schoenle A."/>
        </authorList>
    </citation>
    <scope>NUCLEOTIDE SEQUENCE [LARGE SCALE GENOMIC DNA]</scope>
</reference>
<evidence type="ECO:0000313" key="4">
    <source>
        <dbReference type="Proteomes" id="UP001497482"/>
    </source>
</evidence>
<dbReference type="InterPro" id="IPR027417">
    <property type="entry name" value="P-loop_NTPase"/>
</dbReference>
<proteinExistence type="predicted"/>
<protein>
    <recommendedName>
        <fullName evidence="5">AIG1-type G domain-containing protein</fullName>
    </recommendedName>
</protein>
<dbReference type="Proteomes" id="UP001497482">
    <property type="component" value="Chromosome 5"/>
</dbReference>
<dbReference type="EMBL" id="OZ035827">
    <property type="protein sequence ID" value="CAL1607149.1"/>
    <property type="molecule type" value="Genomic_DNA"/>
</dbReference>
<keyword evidence="1" id="KW-0175">Coiled coil</keyword>
<sequence length="416" mass="47439">MIDYSLNIIDTPGFGDTWVIKRDHETIEQIRNLFSNNSGVDVIHTVCFVAQSALARLSDTQCYMFDSILSIFGKDMAENLRVLVTFADRQLPPVLEAITAAGVPCPKDKDGKPAHYRFNNSALFVENPSSVVGFDEMFWNMGRASMKSFFDALSETEPKILNLTKEVLREITQLEETVENLQRIIKEKLEQQDKILQLQEQIKKHEAEIETNTDFEITIKVIRPVQTSIAGTGNFITNCSRCHHTCHYPCSGGNDSDKKGCSVMNSDGNCTKCPGKCIWSDHHNQKYRWEYNEVTEMTTVDWLKERYQQGTEEGPTTEGLVVILQKKYQLAGSRLSRIIQEATAAVNRLGEIALRPNPLSPPDYIDMMIESEKSQRNPGWRQRVKGLEEQKEEDRWLKSDLEEQVEQEAQGEHQAI</sequence>
<evidence type="ECO:0000256" key="1">
    <source>
        <dbReference type="SAM" id="Coils"/>
    </source>
</evidence>